<reference evidence="2 3" key="1">
    <citation type="submission" date="2015-10" db="EMBL/GenBank/DDBJ databases">
        <title>Pseudomonas helleri sp. nov. and Pseudomonas weihenstephanensis sp. nov., isolated from raw cows milk.</title>
        <authorList>
            <person name="Von Neubeck M."/>
            <person name="Huptas C."/>
            <person name="Wenning M."/>
            <person name="Scherer S."/>
        </authorList>
    </citation>
    <scope>NUCLEOTIDE SEQUENCE [LARGE SCALE GENOMIC DNA]</scope>
    <source>
        <strain evidence="2 3">BSTT44</strain>
    </source>
</reference>
<feature type="domain" description="ATPase dynein-related AAA" evidence="1">
    <location>
        <begin position="238"/>
        <end position="336"/>
    </location>
</feature>
<comment type="caution">
    <text evidence="2">The sequence shown here is derived from an EMBL/GenBank/DDBJ whole genome shotgun (WGS) entry which is preliminary data.</text>
</comment>
<proteinExistence type="predicted"/>
<dbReference type="InterPro" id="IPR027417">
    <property type="entry name" value="P-loop_NTPase"/>
</dbReference>
<dbReference type="Proteomes" id="UP000050342">
    <property type="component" value="Unassembled WGS sequence"/>
</dbReference>
<protein>
    <recommendedName>
        <fullName evidence="1">ATPase dynein-related AAA domain-containing protein</fullName>
    </recommendedName>
</protein>
<sequence length="627" mass="70975">MSVFVPPSELRTYLKTGQVDGFAVAELDLSPLIERTSRADPLACMVRPNTLEPLSHIPESWWHIQDIQSAPLPFIVTKVRDAVEDLVRRETAQAGEKLQAMREEVEATVDRKAVLDDEYRRIEVEIGQRTDRIAALEAEFAQRTSTLQNKFGELESFFRERGERMVALNLVDRADIEKVLPSQTTFDARNGYHFGKELEGSLERLASYIQAFLWRKGVLFTRAQLLDFITLLRTNDLIVLAGDSGSGKTSLVKSFAQAVGGRCTVVPVKPNWTGSDDLLGYYNPIERRYHPSQFLLALLEAAREPQIPHFICLDEMNLARVEYYFADFLSLLETRSQAPWIHLYSSTEERQAIVDNKIFLTLEEEARKRAGLGDDASFCEILMNDQANLELRRLAGFQEADTLLNYHAKIRRSLSGMIDIPAGFRFPENVWIIGAINVDETTHYLSPKILDRAHVMRFRNPVLMDWDEVESELQAFDLDLQLPMNILSTDIGSRAEYPAFDQSDAQVKLLISLSRDYLDPLGIEFGMRAIRQSLNYILKAAEAGIGTIAALNNVVVHKILPKIILDVEKASSNGQKRRDLLIGLRDSLAQTLVQLDRSQVTESAVESLDELISRSESNNGIANFWTR</sequence>
<dbReference type="Gene3D" id="3.40.50.300">
    <property type="entry name" value="P-loop containing nucleotide triphosphate hydrolases"/>
    <property type="match status" value="1"/>
</dbReference>
<accession>A0A0Q0XTN1</accession>
<gene>
    <name evidence="2" type="ORF">AQS70_09690</name>
</gene>
<evidence type="ECO:0000259" key="1">
    <source>
        <dbReference type="Pfam" id="PF07728"/>
    </source>
</evidence>
<keyword evidence="3" id="KW-1185">Reference proteome</keyword>
<dbReference type="SUPFAM" id="SSF52540">
    <property type="entry name" value="P-loop containing nucleoside triphosphate hydrolases"/>
    <property type="match status" value="1"/>
</dbReference>
<dbReference type="InterPro" id="IPR011704">
    <property type="entry name" value="ATPase_dyneun-rel_AAA"/>
</dbReference>
<dbReference type="GO" id="GO:0016887">
    <property type="term" value="F:ATP hydrolysis activity"/>
    <property type="evidence" value="ECO:0007669"/>
    <property type="project" value="InterPro"/>
</dbReference>
<dbReference type="OrthoDB" id="9781481at2"/>
<dbReference type="EMBL" id="LLWH01000162">
    <property type="protein sequence ID" value="KQB53707.1"/>
    <property type="molecule type" value="Genomic_DNA"/>
</dbReference>
<dbReference type="GO" id="GO:0005524">
    <property type="term" value="F:ATP binding"/>
    <property type="evidence" value="ECO:0007669"/>
    <property type="project" value="InterPro"/>
</dbReference>
<name>A0A0Q0XTN1_9PSED</name>
<evidence type="ECO:0000313" key="3">
    <source>
        <dbReference type="Proteomes" id="UP000050342"/>
    </source>
</evidence>
<dbReference type="AlphaFoldDB" id="A0A0Q0XTN1"/>
<dbReference type="STRING" id="1563157.AQS70_09690"/>
<dbReference type="Pfam" id="PF07728">
    <property type="entry name" value="AAA_5"/>
    <property type="match status" value="1"/>
</dbReference>
<organism evidence="2 3">
    <name type="scientific">Pseudomonas endophytica</name>
    <dbReference type="NCBI Taxonomy" id="1563157"/>
    <lineage>
        <taxon>Bacteria</taxon>
        <taxon>Pseudomonadati</taxon>
        <taxon>Pseudomonadota</taxon>
        <taxon>Gammaproteobacteria</taxon>
        <taxon>Pseudomonadales</taxon>
        <taxon>Pseudomonadaceae</taxon>
        <taxon>Pseudomonas</taxon>
    </lineage>
</organism>
<evidence type="ECO:0000313" key="2">
    <source>
        <dbReference type="EMBL" id="KQB53707.1"/>
    </source>
</evidence>